<dbReference type="PANTHER" id="PTHR43272:SF32">
    <property type="entry name" value="AMP-DEPENDENT SYNTHETASE_LIGASE DOMAIN-CONTAINING PROTEIN"/>
    <property type="match status" value="1"/>
</dbReference>
<evidence type="ECO:0000259" key="7">
    <source>
        <dbReference type="Pfam" id="PF00501"/>
    </source>
</evidence>
<feature type="compositionally biased region" description="Polar residues" evidence="6">
    <location>
        <begin position="701"/>
        <end position="711"/>
    </location>
</feature>
<dbReference type="InterPro" id="IPR000873">
    <property type="entry name" value="AMP-dep_synth/lig_dom"/>
</dbReference>
<organism evidence="8 9">
    <name type="scientific">Bifidobacterium aquikefiri</name>
    <dbReference type="NCBI Taxonomy" id="1653207"/>
    <lineage>
        <taxon>Bacteria</taxon>
        <taxon>Bacillati</taxon>
        <taxon>Actinomycetota</taxon>
        <taxon>Actinomycetes</taxon>
        <taxon>Bifidobacteriales</taxon>
        <taxon>Bifidobacteriaceae</taxon>
        <taxon>Bifidobacterium</taxon>
    </lineage>
</organism>
<keyword evidence="9" id="KW-1185">Reference proteome</keyword>
<accession>A0A261G6F6</accession>
<evidence type="ECO:0000256" key="3">
    <source>
        <dbReference type="ARBA" id="ARBA00022832"/>
    </source>
</evidence>
<evidence type="ECO:0000256" key="1">
    <source>
        <dbReference type="ARBA" id="ARBA00006432"/>
    </source>
</evidence>
<dbReference type="CDD" id="cd05907">
    <property type="entry name" value="VL_LC_FACS_like"/>
    <property type="match status" value="1"/>
</dbReference>
<dbReference type="Proteomes" id="UP000216451">
    <property type="component" value="Unassembled WGS sequence"/>
</dbReference>
<comment type="similarity">
    <text evidence="1">Belongs to the ATP-dependent AMP-binding enzyme family.</text>
</comment>
<evidence type="ECO:0000256" key="5">
    <source>
        <dbReference type="ARBA" id="ARBA00032875"/>
    </source>
</evidence>
<dbReference type="PROSITE" id="PS00455">
    <property type="entry name" value="AMP_BINDING"/>
    <property type="match status" value="1"/>
</dbReference>
<sequence>MLCCRLNMDDGDAHCWILGNAHARFWHSSIVVCMLREFNVKTNRPTTDDDTVYSLLSNRSKRDPEDVIAQWQDENTKAWHDVTAEQMLDRVRQVAKGLLALGVTKGSKIIIYSATSYDWGIVDFACAAIGAVTVPIYETDSSKQASAITQAVDPVVAFAGDNDHTQIMEQVRLDDNKLKFVFNFENDGLNAVSDFGKAVTDETLDEGIADVHADDLLTIVYTSGSTGKPKGVMLSNRNFAHIIYAGYEALPDMLAAPTRLLLFLPLAHCFARYIQYVCIGAEGVVGYVPNAKHLLADLRSFKPTYLLGVPRVFEKVYNAASQKAGAGFKGRLFANAFKHFIQWSKDEQESGKHGVIARMRHSFYMRTVGSSIRSALGPNLKYLACGGAPMNADLANFFNGFDGITFIQGYGMTETAAPCCVNGEHDNIVGSVGRPGPGISVRIADDDELLVKGPNVFVGYYGQPDLAQDTVDGDGWLHTGDLAQLNDEGFVFITGRKKDIIITAGGKNISPAPMEDTIASCPIVSQAVVVGDGKPFIAGLVTLDPDMLKNWLESQKLDSSLTLAQAVSNEAVRSYIQQFVDQANSSVSRAESVRKFLILDEDFTQEDGTLTPSMKVVRPQVLRKYENLIDKVLYAPRAGQPRPVPASAKLMERASESITPLVNKAQENAMPRINEMLGSIDRARSNVSDSLANVSERIRSQAEQNSSADSRPSSHEEGSDAHDGNTKDSDI</sequence>
<proteinExistence type="inferred from homology"/>
<dbReference type="EMBL" id="MWXA01000005">
    <property type="protein sequence ID" value="OZG66793.1"/>
    <property type="molecule type" value="Genomic_DNA"/>
</dbReference>
<dbReference type="InterPro" id="IPR042099">
    <property type="entry name" value="ANL_N_sf"/>
</dbReference>
<reference evidence="8 9" key="1">
    <citation type="journal article" date="2017" name="BMC Genomics">
        <title>Comparative genomic and phylogenomic analyses of the Bifidobacteriaceae family.</title>
        <authorList>
            <person name="Lugli G.A."/>
            <person name="Milani C."/>
            <person name="Turroni F."/>
            <person name="Duranti S."/>
            <person name="Mancabelli L."/>
            <person name="Mangifesta M."/>
            <person name="Ferrario C."/>
            <person name="Modesto M."/>
            <person name="Mattarelli P."/>
            <person name="Jiri K."/>
            <person name="van Sinderen D."/>
            <person name="Ventura M."/>
        </authorList>
    </citation>
    <scope>NUCLEOTIDE SEQUENCE [LARGE SCALE GENOMIC DNA]</scope>
    <source>
        <strain evidence="8 9">LMG 28769</strain>
    </source>
</reference>
<evidence type="ECO:0000256" key="6">
    <source>
        <dbReference type="SAM" id="MobiDB-lite"/>
    </source>
</evidence>
<feature type="domain" description="AMP-dependent synthetase/ligase" evidence="7">
    <location>
        <begin position="60"/>
        <end position="461"/>
    </location>
</feature>
<dbReference type="InterPro" id="IPR020845">
    <property type="entry name" value="AMP-binding_CS"/>
</dbReference>
<evidence type="ECO:0000256" key="4">
    <source>
        <dbReference type="ARBA" id="ARBA00023098"/>
    </source>
</evidence>
<dbReference type="GO" id="GO:0004467">
    <property type="term" value="F:long-chain fatty acid-CoA ligase activity"/>
    <property type="evidence" value="ECO:0007669"/>
    <property type="project" value="TreeGrafter"/>
</dbReference>
<name>A0A261G6F6_9BIFI</name>
<protein>
    <recommendedName>
        <fullName evidence="5">Acyl-CoA synthetase</fullName>
    </recommendedName>
</protein>
<keyword evidence="4" id="KW-0443">Lipid metabolism</keyword>
<dbReference type="Pfam" id="PF00501">
    <property type="entry name" value="AMP-binding"/>
    <property type="match status" value="1"/>
</dbReference>
<feature type="region of interest" description="Disordered" evidence="6">
    <location>
        <begin position="691"/>
        <end position="731"/>
    </location>
</feature>
<dbReference type="PANTHER" id="PTHR43272">
    <property type="entry name" value="LONG-CHAIN-FATTY-ACID--COA LIGASE"/>
    <property type="match status" value="1"/>
</dbReference>
<dbReference type="GO" id="GO:0016020">
    <property type="term" value="C:membrane"/>
    <property type="evidence" value="ECO:0007669"/>
    <property type="project" value="TreeGrafter"/>
</dbReference>
<keyword evidence="3" id="KW-0276">Fatty acid metabolism</keyword>
<gene>
    <name evidence="8" type="ORF">BAQU_0865</name>
</gene>
<dbReference type="AlphaFoldDB" id="A0A261G6F6"/>
<dbReference type="Pfam" id="PF23562">
    <property type="entry name" value="AMP-binding_C_3"/>
    <property type="match status" value="1"/>
</dbReference>
<evidence type="ECO:0000313" key="8">
    <source>
        <dbReference type="EMBL" id="OZG66793.1"/>
    </source>
</evidence>
<dbReference type="SUPFAM" id="SSF56801">
    <property type="entry name" value="Acetyl-CoA synthetase-like"/>
    <property type="match status" value="1"/>
</dbReference>
<feature type="compositionally biased region" description="Basic and acidic residues" evidence="6">
    <location>
        <begin position="712"/>
        <end position="731"/>
    </location>
</feature>
<evidence type="ECO:0000256" key="2">
    <source>
        <dbReference type="ARBA" id="ARBA00022598"/>
    </source>
</evidence>
<keyword evidence="2" id="KW-0436">Ligase</keyword>
<comment type="caution">
    <text evidence="8">The sequence shown here is derived from an EMBL/GenBank/DDBJ whole genome shotgun (WGS) entry which is preliminary data.</text>
</comment>
<dbReference type="Gene3D" id="3.40.50.12780">
    <property type="entry name" value="N-terminal domain of ligase-like"/>
    <property type="match status" value="1"/>
</dbReference>
<evidence type="ECO:0000313" key="9">
    <source>
        <dbReference type="Proteomes" id="UP000216451"/>
    </source>
</evidence>